<name>A0A6G4A304_9BACL</name>
<protein>
    <submittedName>
        <fullName evidence="2">Uncharacterized protein</fullName>
    </submittedName>
</protein>
<keyword evidence="1" id="KW-0732">Signal</keyword>
<proteinExistence type="predicted"/>
<dbReference type="AlphaFoldDB" id="A0A6G4A304"/>
<organism evidence="2">
    <name type="scientific">Paenibacillus sp. SYP-B3998</name>
    <dbReference type="NCBI Taxonomy" id="2678564"/>
    <lineage>
        <taxon>Bacteria</taxon>
        <taxon>Bacillati</taxon>
        <taxon>Bacillota</taxon>
        <taxon>Bacilli</taxon>
        <taxon>Bacillales</taxon>
        <taxon>Paenibacillaceae</taxon>
        <taxon>Paenibacillus</taxon>
    </lineage>
</organism>
<feature type="signal peptide" evidence="1">
    <location>
        <begin position="1"/>
        <end position="24"/>
    </location>
</feature>
<accession>A0A6G4A304</accession>
<feature type="chain" id="PRO_5026305624" evidence="1">
    <location>
        <begin position="25"/>
        <end position="203"/>
    </location>
</feature>
<reference evidence="2" key="1">
    <citation type="submission" date="2020-02" db="EMBL/GenBank/DDBJ databases">
        <authorList>
            <person name="Shen X.-R."/>
            <person name="Zhang Y.-X."/>
        </authorList>
    </citation>
    <scope>NUCLEOTIDE SEQUENCE</scope>
    <source>
        <strain evidence="2">SYP-B3998</strain>
    </source>
</reference>
<gene>
    <name evidence="2" type="ORF">GK047_19560</name>
</gene>
<comment type="caution">
    <text evidence="2">The sequence shown here is derived from an EMBL/GenBank/DDBJ whole genome shotgun (WGS) entry which is preliminary data.</text>
</comment>
<sequence>MKKKIVATLLSTVVGLTLVSSAMAATNESSNSLNATKVINYNKQITQHASELQVTEQNPYKEVTLEDGTVLFASISVTKQNSYLKSFSTSEDQATQTMTSSQGAKNAFGFTLYKLDYTTVWTYDYDKVVSSYSYASVDNGVGWSYKSSTSGGPGINDNGREHQWTGTASFAIIVGGIDISNETLINSHKVRYNGTYAWNYSHS</sequence>
<evidence type="ECO:0000256" key="1">
    <source>
        <dbReference type="SAM" id="SignalP"/>
    </source>
</evidence>
<dbReference type="EMBL" id="JAAIKC010000008">
    <property type="protein sequence ID" value="NEW08201.1"/>
    <property type="molecule type" value="Genomic_DNA"/>
</dbReference>
<evidence type="ECO:0000313" key="2">
    <source>
        <dbReference type="EMBL" id="NEW08201.1"/>
    </source>
</evidence>
<dbReference type="RefSeq" id="WP_163950566.1">
    <property type="nucleotide sequence ID" value="NZ_JAAIKC010000008.1"/>
</dbReference>